<reference evidence="2 3" key="1">
    <citation type="journal article" date="2007" name="Science">
        <title>Sea anemone genome reveals ancestral eumetazoan gene repertoire and genomic organization.</title>
        <authorList>
            <person name="Putnam N.H."/>
            <person name="Srivastava M."/>
            <person name="Hellsten U."/>
            <person name="Dirks B."/>
            <person name="Chapman J."/>
            <person name="Salamov A."/>
            <person name="Terry A."/>
            <person name="Shapiro H."/>
            <person name="Lindquist E."/>
            <person name="Kapitonov V.V."/>
            <person name="Jurka J."/>
            <person name="Genikhovich G."/>
            <person name="Grigoriev I.V."/>
            <person name="Lucas S.M."/>
            <person name="Steele R.E."/>
            <person name="Finnerty J.R."/>
            <person name="Technau U."/>
            <person name="Martindale M.Q."/>
            <person name="Rokhsar D.S."/>
        </authorList>
    </citation>
    <scope>NUCLEOTIDE SEQUENCE [LARGE SCALE GENOMIC DNA]</scope>
    <source>
        <strain evidence="3">CH2 X CH6</strain>
    </source>
</reference>
<dbReference type="InParanoid" id="A7RSQ9"/>
<dbReference type="Proteomes" id="UP000001593">
    <property type="component" value="Unassembled WGS sequence"/>
</dbReference>
<sequence length="319" mass="35479">MEQMVYDFERSTDNSSDTVGDTVGEEEVEEPTKERPLLRRQNAIVKTSSLRESHSVYGETSEENLQKETSQPQTFSKCRQKGGSLPAYHSATIQRGYGLGSILKGLFRWAVPKVSAATKSASLAALKEGVGFAKDALHAYKLPLRKDRLSNTFPVSNLADTGPIQFFSINESGEEVIDVRQAWLYVIVKITKGNGDNLADDDQVGPVNLFLQALFNQVDLTINDKVVSHSTNTNPYRAMFTTLLTYGSDAKSSQLGAEIFYKDTPGKMEATNPLATAVTRNEGLFKRYQLIKNSKLVELMGPLNLDLFHQDRLRFLCPK</sequence>
<dbReference type="eggNOG" id="ENOG502ST82">
    <property type="taxonomic scope" value="Eukaryota"/>
</dbReference>
<dbReference type="HOGENOM" id="CLU_872390_0_0_1"/>
<accession>A7RSQ9</accession>
<dbReference type="AlphaFoldDB" id="A7RSQ9"/>
<feature type="region of interest" description="Disordered" evidence="1">
    <location>
        <begin position="1"/>
        <end position="73"/>
    </location>
</feature>
<dbReference type="EMBL" id="DS469535">
    <property type="protein sequence ID" value="EDO45503.1"/>
    <property type="molecule type" value="Genomic_DNA"/>
</dbReference>
<evidence type="ECO:0000313" key="2">
    <source>
        <dbReference type="EMBL" id="EDO45503.1"/>
    </source>
</evidence>
<organism evidence="2 3">
    <name type="scientific">Nematostella vectensis</name>
    <name type="common">Starlet sea anemone</name>
    <dbReference type="NCBI Taxonomy" id="45351"/>
    <lineage>
        <taxon>Eukaryota</taxon>
        <taxon>Metazoa</taxon>
        <taxon>Cnidaria</taxon>
        <taxon>Anthozoa</taxon>
        <taxon>Hexacorallia</taxon>
        <taxon>Actiniaria</taxon>
        <taxon>Edwardsiidae</taxon>
        <taxon>Nematostella</taxon>
    </lineage>
</organism>
<evidence type="ECO:0000313" key="3">
    <source>
        <dbReference type="Proteomes" id="UP000001593"/>
    </source>
</evidence>
<protein>
    <submittedName>
        <fullName evidence="2">Uncharacterized protein</fullName>
    </submittedName>
</protein>
<keyword evidence="3" id="KW-1185">Reference proteome</keyword>
<gene>
    <name evidence="2" type="ORF">NEMVEDRAFT_v1g201561</name>
</gene>
<evidence type="ECO:0000256" key="1">
    <source>
        <dbReference type="SAM" id="MobiDB-lite"/>
    </source>
</evidence>
<name>A7RSQ9_NEMVE</name>
<dbReference type="PhylomeDB" id="A7RSQ9"/>
<dbReference type="STRING" id="45351.A7RSQ9"/>
<proteinExistence type="predicted"/>